<dbReference type="EMBL" id="CAJOAZ010000207">
    <property type="protein sequence ID" value="CAF3576575.1"/>
    <property type="molecule type" value="Genomic_DNA"/>
</dbReference>
<dbReference type="AlphaFoldDB" id="A0A814ZTF7"/>
<feature type="region of interest" description="Disordered" evidence="1">
    <location>
        <begin position="1"/>
        <end position="74"/>
    </location>
</feature>
<evidence type="ECO:0000313" key="3">
    <source>
        <dbReference type="EMBL" id="CAF3576575.1"/>
    </source>
</evidence>
<reference evidence="2" key="1">
    <citation type="submission" date="2021-02" db="EMBL/GenBank/DDBJ databases">
        <authorList>
            <person name="Nowell W R."/>
        </authorList>
    </citation>
    <scope>NUCLEOTIDE SEQUENCE</scope>
</reference>
<accession>A0A814ZTF7</accession>
<comment type="caution">
    <text evidence="2">The sequence shown here is derived from an EMBL/GenBank/DDBJ whole genome shotgun (WGS) entry which is preliminary data.</text>
</comment>
<dbReference type="Proteomes" id="UP000663845">
    <property type="component" value="Unassembled WGS sequence"/>
</dbReference>
<feature type="compositionally biased region" description="Acidic residues" evidence="1">
    <location>
        <begin position="48"/>
        <end position="74"/>
    </location>
</feature>
<evidence type="ECO:0000313" key="2">
    <source>
        <dbReference type="EMBL" id="CAF1249758.1"/>
    </source>
</evidence>
<organism evidence="2 4">
    <name type="scientific">Adineta steineri</name>
    <dbReference type="NCBI Taxonomy" id="433720"/>
    <lineage>
        <taxon>Eukaryota</taxon>
        <taxon>Metazoa</taxon>
        <taxon>Spiralia</taxon>
        <taxon>Gnathifera</taxon>
        <taxon>Rotifera</taxon>
        <taxon>Eurotatoria</taxon>
        <taxon>Bdelloidea</taxon>
        <taxon>Adinetida</taxon>
        <taxon>Adinetidae</taxon>
        <taxon>Adineta</taxon>
    </lineage>
</organism>
<gene>
    <name evidence="2" type="ORF">JYZ213_LOCUS29549</name>
    <name evidence="3" type="ORF">OXD698_LOCUS5188</name>
</gene>
<dbReference type="Proteomes" id="UP000663844">
    <property type="component" value="Unassembled WGS sequence"/>
</dbReference>
<sequence length="90" mass="10723">MEGTQSTFKEEQLRLNVSSNPGKEILTERLSSWDQYQYEVPHHPIQDEKEENDMDEYESEDNDTDLEDDPENDDVNMYIKEIETNKHKSK</sequence>
<evidence type="ECO:0000313" key="4">
    <source>
        <dbReference type="Proteomes" id="UP000663845"/>
    </source>
</evidence>
<evidence type="ECO:0000256" key="1">
    <source>
        <dbReference type="SAM" id="MobiDB-lite"/>
    </source>
</evidence>
<protein>
    <submittedName>
        <fullName evidence="2">Uncharacterized protein</fullName>
    </submittedName>
</protein>
<proteinExistence type="predicted"/>
<name>A0A814ZTF7_9BILA</name>
<dbReference type="EMBL" id="CAJNOG010000454">
    <property type="protein sequence ID" value="CAF1249758.1"/>
    <property type="molecule type" value="Genomic_DNA"/>
</dbReference>